<keyword evidence="3 6" id="KW-1133">Transmembrane helix</keyword>
<evidence type="ECO:0000313" key="8">
    <source>
        <dbReference type="EMBL" id="PHJ15260.1"/>
    </source>
</evidence>
<feature type="transmembrane region" description="Helical" evidence="6">
    <location>
        <begin position="319"/>
        <end position="337"/>
    </location>
</feature>
<dbReference type="PANTHER" id="PTHR43310:SF1">
    <property type="entry name" value="SULFATE TRANSPORTER YBAR-RELATED"/>
    <property type="match status" value="1"/>
</dbReference>
<sequence>MLGREESKGKSKENGENRNLNDETSPLGTTLREKSTTFQEVVIHSSSFPSSSSSSSPLLFFTHSLHAKKAPPPTSPTSFPPPASSASSLVDTSKAQEKASVDKQQVVVDLESIPTRVDEEEDVIHSNHAHHHLGGGGGGGKKDEKSPFAETSTHNNNASSLASSSFPSLSSPSRQTHPSCSSLSPPLYTLDAKRLSMMEDRGSPAPSKNRRSRSPGGREEDRKNDRNGDFLKDFKAKEEKGEQEEEEDEDGQREVETAEREKKSSASSSAYIRGDGNQQLWATGVANVVCAFFGGMGGGAMIGLSVMNLRSGGKGKESGVLQAVFVFILIGAAYKILNFLPVAALAGIMFCVAFHTFKWFSLPMVFVTFLPETLRRLHPCLVQKITRADALIVLVVTLCCVSPIKL</sequence>
<keyword evidence="9" id="KW-1185">Reference proteome</keyword>
<feature type="compositionally biased region" description="Acidic residues" evidence="5">
    <location>
        <begin position="241"/>
        <end position="251"/>
    </location>
</feature>
<accession>A0A2C6JVA0</accession>
<evidence type="ECO:0000259" key="7">
    <source>
        <dbReference type="Pfam" id="PF00916"/>
    </source>
</evidence>
<feature type="compositionally biased region" description="Basic and acidic residues" evidence="5">
    <location>
        <begin position="216"/>
        <end position="240"/>
    </location>
</feature>
<evidence type="ECO:0000256" key="1">
    <source>
        <dbReference type="ARBA" id="ARBA00004141"/>
    </source>
</evidence>
<dbReference type="OrthoDB" id="288203at2759"/>
<evidence type="ECO:0000256" key="6">
    <source>
        <dbReference type="SAM" id="Phobius"/>
    </source>
</evidence>
<dbReference type="InterPro" id="IPR052706">
    <property type="entry name" value="Membrane-Transporter-like"/>
</dbReference>
<dbReference type="GeneID" id="94434242"/>
<reference evidence="8 9" key="1">
    <citation type="journal article" date="2017" name="Int. J. Parasitol.">
        <title>The genome of the protozoan parasite Cystoisospora suis and a reverse vaccinology approach to identify vaccine candidates.</title>
        <authorList>
            <person name="Palmieri N."/>
            <person name="Shrestha A."/>
            <person name="Ruttkowski B."/>
            <person name="Beck T."/>
            <person name="Vogl C."/>
            <person name="Tomley F."/>
            <person name="Blake D.P."/>
            <person name="Joachim A."/>
        </authorList>
    </citation>
    <scope>NUCLEOTIDE SEQUENCE [LARGE SCALE GENOMIC DNA]</scope>
    <source>
        <strain evidence="8 9">Wien I</strain>
    </source>
</reference>
<evidence type="ECO:0000256" key="2">
    <source>
        <dbReference type="ARBA" id="ARBA00022692"/>
    </source>
</evidence>
<comment type="caution">
    <text evidence="8">The sequence shown here is derived from an EMBL/GenBank/DDBJ whole genome shotgun (WGS) entry which is preliminary data.</text>
</comment>
<feature type="compositionally biased region" description="Polar residues" evidence="5">
    <location>
        <begin position="174"/>
        <end position="184"/>
    </location>
</feature>
<dbReference type="InterPro" id="IPR011547">
    <property type="entry name" value="SLC26A/SulP_dom"/>
</dbReference>
<feature type="compositionally biased region" description="Low complexity" evidence="5">
    <location>
        <begin position="158"/>
        <end position="173"/>
    </location>
</feature>
<dbReference type="AlphaFoldDB" id="A0A2C6JVA0"/>
<feature type="transmembrane region" description="Helical" evidence="6">
    <location>
        <begin position="343"/>
        <end position="367"/>
    </location>
</feature>
<gene>
    <name evidence="8" type="ORF">CSUI_010930</name>
</gene>
<dbReference type="GO" id="GO:0016020">
    <property type="term" value="C:membrane"/>
    <property type="evidence" value="ECO:0007669"/>
    <property type="project" value="UniProtKB-SubCell"/>
</dbReference>
<evidence type="ECO:0000313" key="9">
    <source>
        <dbReference type="Proteomes" id="UP000221165"/>
    </source>
</evidence>
<evidence type="ECO:0000256" key="4">
    <source>
        <dbReference type="ARBA" id="ARBA00023136"/>
    </source>
</evidence>
<evidence type="ECO:0000256" key="3">
    <source>
        <dbReference type="ARBA" id="ARBA00022989"/>
    </source>
</evidence>
<feature type="compositionally biased region" description="Basic and acidic residues" evidence="5">
    <location>
        <begin position="252"/>
        <end position="264"/>
    </location>
</feature>
<feature type="domain" description="SLC26A/SulP transporter" evidence="7">
    <location>
        <begin position="273"/>
        <end position="354"/>
    </location>
</feature>
<evidence type="ECO:0000256" key="5">
    <source>
        <dbReference type="SAM" id="MobiDB-lite"/>
    </source>
</evidence>
<keyword evidence="4 6" id="KW-0472">Membrane</keyword>
<dbReference type="EMBL" id="MIGC01008901">
    <property type="protein sequence ID" value="PHJ15260.1"/>
    <property type="molecule type" value="Genomic_DNA"/>
</dbReference>
<dbReference type="Pfam" id="PF00916">
    <property type="entry name" value="Sulfate_transp"/>
    <property type="match status" value="1"/>
</dbReference>
<protein>
    <submittedName>
        <fullName evidence="8">Inorganic anion sulfate permease family protein</fullName>
    </submittedName>
</protein>
<organism evidence="8 9">
    <name type="scientific">Cystoisospora suis</name>
    <dbReference type="NCBI Taxonomy" id="483139"/>
    <lineage>
        <taxon>Eukaryota</taxon>
        <taxon>Sar</taxon>
        <taxon>Alveolata</taxon>
        <taxon>Apicomplexa</taxon>
        <taxon>Conoidasida</taxon>
        <taxon>Coccidia</taxon>
        <taxon>Eucoccidiorida</taxon>
        <taxon>Eimeriorina</taxon>
        <taxon>Sarcocystidae</taxon>
        <taxon>Cystoisospora</taxon>
    </lineage>
</organism>
<dbReference type="PANTHER" id="PTHR43310">
    <property type="entry name" value="SULFATE TRANSPORTER YBAR-RELATED"/>
    <property type="match status" value="1"/>
</dbReference>
<dbReference type="RefSeq" id="XP_067916994.1">
    <property type="nucleotide sequence ID" value="XM_068071031.1"/>
</dbReference>
<feature type="transmembrane region" description="Helical" evidence="6">
    <location>
        <begin position="388"/>
        <end position="404"/>
    </location>
</feature>
<feature type="compositionally biased region" description="Basic and acidic residues" evidence="5">
    <location>
        <begin position="191"/>
        <end position="202"/>
    </location>
</feature>
<feature type="region of interest" description="Disordered" evidence="5">
    <location>
        <begin position="67"/>
        <end position="270"/>
    </location>
</feature>
<feature type="compositionally biased region" description="Basic and acidic residues" evidence="5">
    <location>
        <begin position="1"/>
        <end position="21"/>
    </location>
</feature>
<dbReference type="Proteomes" id="UP000221165">
    <property type="component" value="Unassembled WGS sequence"/>
</dbReference>
<feature type="region of interest" description="Disordered" evidence="5">
    <location>
        <begin position="1"/>
        <end position="33"/>
    </location>
</feature>
<name>A0A2C6JVA0_9APIC</name>
<dbReference type="VEuPathDB" id="ToxoDB:CSUI_010930"/>
<feature type="transmembrane region" description="Helical" evidence="6">
    <location>
        <begin position="280"/>
        <end position="307"/>
    </location>
</feature>
<comment type="subcellular location">
    <subcellularLocation>
        <location evidence="1">Membrane</location>
        <topology evidence="1">Multi-pass membrane protein</topology>
    </subcellularLocation>
</comment>
<proteinExistence type="predicted"/>
<feature type="compositionally biased region" description="Pro residues" evidence="5">
    <location>
        <begin position="70"/>
        <end position="83"/>
    </location>
</feature>
<keyword evidence="2 6" id="KW-0812">Transmembrane</keyword>